<protein>
    <submittedName>
        <fullName evidence="4">Hypothetical_protein</fullName>
    </submittedName>
</protein>
<evidence type="ECO:0000313" key="4">
    <source>
        <dbReference type="EMBL" id="CAL6009000.1"/>
    </source>
</evidence>
<feature type="transmembrane region" description="Helical" evidence="2">
    <location>
        <begin position="7"/>
        <end position="24"/>
    </location>
</feature>
<name>A0AA86NJ36_9EUKA</name>
<dbReference type="EMBL" id="CAXDID020000058">
    <property type="protein sequence ID" value="CAL6009000.1"/>
    <property type="molecule type" value="Genomic_DNA"/>
</dbReference>
<gene>
    <name evidence="4" type="ORF">HINF_LOCUS21392</name>
    <name evidence="3" type="ORF">HINF_LOCUS7820</name>
</gene>
<evidence type="ECO:0000313" key="3">
    <source>
        <dbReference type="EMBL" id="CAI9920175.1"/>
    </source>
</evidence>
<evidence type="ECO:0000313" key="5">
    <source>
        <dbReference type="Proteomes" id="UP001642409"/>
    </source>
</evidence>
<evidence type="ECO:0000256" key="1">
    <source>
        <dbReference type="SAM" id="Coils"/>
    </source>
</evidence>
<reference evidence="3" key="1">
    <citation type="submission" date="2023-06" db="EMBL/GenBank/DDBJ databases">
        <authorList>
            <person name="Kurt Z."/>
        </authorList>
    </citation>
    <scope>NUCLEOTIDE SEQUENCE</scope>
</reference>
<dbReference type="AlphaFoldDB" id="A0AA86NJ36"/>
<reference evidence="4 5" key="2">
    <citation type="submission" date="2024-07" db="EMBL/GenBank/DDBJ databases">
        <authorList>
            <person name="Akdeniz Z."/>
        </authorList>
    </citation>
    <scope>NUCLEOTIDE SEQUENCE [LARGE SCALE GENOMIC DNA]</scope>
</reference>
<organism evidence="3">
    <name type="scientific">Hexamita inflata</name>
    <dbReference type="NCBI Taxonomy" id="28002"/>
    <lineage>
        <taxon>Eukaryota</taxon>
        <taxon>Metamonada</taxon>
        <taxon>Diplomonadida</taxon>
        <taxon>Hexamitidae</taxon>
        <taxon>Hexamitinae</taxon>
        <taxon>Hexamita</taxon>
    </lineage>
</organism>
<keyword evidence="2" id="KW-0812">Transmembrane</keyword>
<keyword evidence="5" id="KW-1185">Reference proteome</keyword>
<keyword evidence="1" id="KW-0175">Coiled coil</keyword>
<feature type="coiled-coil region" evidence="1">
    <location>
        <begin position="57"/>
        <end position="97"/>
    </location>
</feature>
<dbReference type="EMBL" id="CATOUU010000195">
    <property type="protein sequence ID" value="CAI9920175.1"/>
    <property type="molecule type" value="Genomic_DNA"/>
</dbReference>
<accession>A0AA86NJ36</accession>
<evidence type="ECO:0000256" key="2">
    <source>
        <dbReference type="SAM" id="Phobius"/>
    </source>
</evidence>
<sequence>MLYDCSTTLGFVGIAFMIIMFLYYKVPSLHLSERFVSYALLISLILILVATNITRKIQNAKTNRDILMTLRQRIKEEEELKQVHEKEQKMVEDVELKKDEKKNV</sequence>
<comment type="caution">
    <text evidence="3">The sequence shown here is derived from an EMBL/GenBank/DDBJ whole genome shotgun (WGS) entry which is preliminary data.</text>
</comment>
<keyword evidence="2" id="KW-0472">Membrane</keyword>
<proteinExistence type="predicted"/>
<keyword evidence="2" id="KW-1133">Transmembrane helix</keyword>
<dbReference type="Proteomes" id="UP001642409">
    <property type="component" value="Unassembled WGS sequence"/>
</dbReference>
<feature type="transmembrane region" description="Helical" evidence="2">
    <location>
        <begin position="36"/>
        <end position="54"/>
    </location>
</feature>